<dbReference type="InterPro" id="IPR045153">
    <property type="entry name" value="Est1/Ebs1-like"/>
</dbReference>
<feature type="compositionally biased region" description="Basic and acidic residues" evidence="7">
    <location>
        <begin position="157"/>
        <end position="201"/>
    </location>
</feature>
<evidence type="ECO:0000313" key="9">
    <source>
        <dbReference type="EMBL" id="KAF6204206.1"/>
    </source>
</evidence>
<feature type="region of interest" description="Disordered" evidence="7">
    <location>
        <begin position="1242"/>
        <end position="1284"/>
    </location>
</feature>
<organism evidence="9 10">
    <name type="scientific">Apolygus lucorum</name>
    <name type="common">Small green plant bug</name>
    <name type="synonym">Lygocoris lucorum</name>
    <dbReference type="NCBI Taxonomy" id="248454"/>
    <lineage>
        <taxon>Eukaryota</taxon>
        <taxon>Metazoa</taxon>
        <taxon>Ecdysozoa</taxon>
        <taxon>Arthropoda</taxon>
        <taxon>Hexapoda</taxon>
        <taxon>Insecta</taxon>
        <taxon>Pterygota</taxon>
        <taxon>Neoptera</taxon>
        <taxon>Paraneoptera</taxon>
        <taxon>Hemiptera</taxon>
        <taxon>Heteroptera</taxon>
        <taxon>Panheteroptera</taxon>
        <taxon>Cimicomorpha</taxon>
        <taxon>Miridae</taxon>
        <taxon>Mirini</taxon>
        <taxon>Apolygus</taxon>
    </lineage>
</organism>
<dbReference type="Pfam" id="PF10373">
    <property type="entry name" value="EST1_DNA_bind"/>
    <property type="match status" value="1"/>
</dbReference>
<feature type="compositionally biased region" description="Basic and acidic residues" evidence="7">
    <location>
        <begin position="348"/>
        <end position="365"/>
    </location>
</feature>
<dbReference type="GO" id="GO:0000184">
    <property type="term" value="P:nuclear-transcribed mRNA catabolic process, nonsense-mediated decay"/>
    <property type="evidence" value="ECO:0007669"/>
    <property type="project" value="UniProtKB-KW"/>
</dbReference>
<dbReference type="InterPro" id="IPR019458">
    <property type="entry name" value="Est1-like_N"/>
</dbReference>
<feature type="compositionally biased region" description="Basic and acidic residues" evidence="7">
    <location>
        <begin position="266"/>
        <end position="284"/>
    </location>
</feature>
<dbReference type="FunFam" id="3.40.50.1010:FF:000047">
    <property type="entry name" value="Blast:Telomerase-binding protein EST1A"/>
    <property type="match status" value="1"/>
</dbReference>
<evidence type="ECO:0000256" key="4">
    <source>
        <dbReference type="ARBA" id="ARBA00023161"/>
    </source>
</evidence>
<name>A0A8S9X808_APOLU</name>
<dbReference type="GO" id="GO:0070034">
    <property type="term" value="F:telomerase RNA binding"/>
    <property type="evidence" value="ECO:0007669"/>
    <property type="project" value="TreeGrafter"/>
</dbReference>
<keyword evidence="10" id="KW-1185">Reference proteome</keyword>
<feature type="compositionally biased region" description="Basic residues" evidence="7">
    <location>
        <begin position="145"/>
        <end position="156"/>
    </location>
</feature>
<dbReference type="Gene3D" id="1.25.40.10">
    <property type="entry name" value="Tetratricopeptide repeat domain"/>
    <property type="match status" value="1"/>
</dbReference>
<dbReference type="InterPro" id="IPR011990">
    <property type="entry name" value="TPR-like_helical_dom_sf"/>
</dbReference>
<feature type="compositionally biased region" description="Polar residues" evidence="7">
    <location>
        <begin position="54"/>
        <end position="70"/>
    </location>
</feature>
<dbReference type="PANTHER" id="PTHR15696:SF0">
    <property type="entry name" value="TELOMERASE-BINDING PROTEIN EST1A"/>
    <property type="match status" value="1"/>
</dbReference>
<evidence type="ECO:0000313" key="10">
    <source>
        <dbReference type="Proteomes" id="UP000466442"/>
    </source>
</evidence>
<keyword evidence="6" id="KW-0175">Coiled coil</keyword>
<keyword evidence="5" id="KW-0539">Nucleus</keyword>
<dbReference type="GO" id="GO:0042162">
    <property type="term" value="F:telomeric DNA binding"/>
    <property type="evidence" value="ECO:0007669"/>
    <property type="project" value="TreeGrafter"/>
</dbReference>
<feature type="compositionally biased region" description="Basic and acidic residues" evidence="7">
    <location>
        <begin position="126"/>
        <end position="144"/>
    </location>
</feature>
<evidence type="ECO:0000259" key="8">
    <source>
        <dbReference type="SMART" id="SM00670"/>
    </source>
</evidence>
<evidence type="ECO:0000256" key="1">
    <source>
        <dbReference type="ARBA" id="ARBA00004123"/>
    </source>
</evidence>
<feature type="region of interest" description="Disordered" evidence="7">
    <location>
        <begin position="52"/>
        <end position="592"/>
    </location>
</feature>
<keyword evidence="3" id="KW-0963">Cytoplasm</keyword>
<dbReference type="Proteomes" id="UP000466442">
    <property type="component" value="Unassembled WGS sequence"/>
</dbReference>
<dbReference type="InterPro" id="IPR029060">
    <property type="entry name" value="PIN-like_dom_sf"/>
</dbReference>
<reference evidence="9" key="1">
    <citation type="journal article" date="2021" name="Mol. Ecol. Resour.">
        <title>Apolygus lucorum genome provides insights into omnivorousness and mesophyll feeding.</title>
        <authorList>
            <person name="Liu Y."/>
            <person name="Liu H."/>
            <person name="Wang H."/>
            <person name="Huang T."/>
            <person name="Liu B."/>
            <person name="Yang B."/>
            <person name="Yin L."/>
            <person name="Li B."/>
            <person name="Zhang Y."/>
            <person name="Zhang S."/>
            <person name="Jiang F."/>
            <person name="Zhang X."/>
            <person name="Ren Y."/>
            <person name="Wang B."/>
            <person name="Wang S."/>
            <person name="Lu Y."/>
            <person name="Wu K."/>
            <person name="Fan W."/>
            <person name="Wang G."/>
        </authorList>
    </citation>
    <scope>NUCLEOTIDE SEQUENCE</scope>
    <source>
        <strain evidence="9">12Hb</strain>
    </source>
</reference>
<feature type="compositionally biased region" description="Basic and acidic residues" evidence="7">
    <location>
        <begin position="524"/>
        <end position="567"/>
    </location>
</feature>
<proteinExistence type="predicted"/>
<dbReference type="SMART" id="SM00670">
    <property type="entry name" value="PINc"/>
    <property type="match status" value="1"/>
</dbReference>
<dbReference type="InterPro" id="IPR002716">
    <property type="entry name" value="PIN_dom"/>
</dbReference>
<dbReference type="InterPro" id="IPR018834">
    <property type="entry name" value="DNA/RNA-bd_Est1-type"/>
</dbReference>
<feature type="compositionally biased region" description="Low complexity" evidence="7">
    <location>
        <begin position="463"/>
        <end position="477"/>
    </location>
</feature>
<feature type="compositionally biased region" description="Basic residues" evidence="7">
    <location>
        <begin position="426"/>
        <end position="438"/>
    </location>
</feature>
<dbReference type="CDD" id="cd09885">
    <property type="entry name" value="PIN_Smg6-like"/>
    <property type="match status" value="1"/>
</dbReference>
<dbReference type="SUPFAM" id="SSF48452">
    <property type="entry name" value="TPR-like"/>
    <property type="match status" value="1"/>
</dbReference>
<feature type="compositionally biased region" description="Basic and acidic residues" evidence="7">
    <location>
        <begin position="439"/>
        <end position="451"/>
    </location>
</feature>
<feature type="coiled-coil region" evidence="6">
    <location>
        <begin position="1284"/>
        <end position="1311"/>
    </location>
</feature>
<evidence type="ECO:0000256" key="5">
    <source>
        <dbReference type="ARBA" id="ARBA00023242"/>
    </source>
</evidence>
<comment type="subcellular location">
    <subcellularLocation>
        <location evidence="2">Cytoplasm</location>
    </subcellularLocation>
    <subcellularLocation>
        <location evidence="1">Nucleus</location>
    </subcellularLocation>
</comment>
<feature type="compositionally biased region" description="Low complexity" evidence="7">
    <location>
        <begin position="1253"/>
        <end position="1265"/>
    </location>
</feature>
<feature type="compositionally biased region" description="Polar residues" evidence="7">
    <location>
        <begin position="336"/>
        <end position="347"/>
    </location>
</feature>
<evidence type="ECO:0000256" key="6">
    <source>
        <dbReference type="SAM" id="Coils"/>
    </source>
</evidence>
<feature type="compositionally biased region" description="Polar residues" evidence="7">
    <location>
        <begin position="577"/>
        <end position="588"/>
    </location>
</feature>
<dbReference type="GO" id="GO:0005697">
    <property type="term" value="C:telomerase holoenzyme complex"/>
    <property type="evidence" value="ECO:0007669"/>
    <property type="project" value="TreeGrafter"/>
</dbReference>
<feature type="compositionally biased region" description="Basic and acidic residues" evidence="7">
    <location>
        <begin position="307"/>
        <end position="328"/>
    </location>
</feature>
<accession>A0A8S9X808</accession>
<dbReference type="EMBL" id="WIXP02000010">
    <property type="protein sequence ID" value="KAF6204206.1"/>
    <property type="molecule type" value="Genomic_DNA"/>
</dbReference>
<evidence type="ECO:0000256" key="2">
    <source>
        <dbReference type="ARBA" id="ARBA00004496"/>
    </source>
</evidence>
<dbReference type="Pfam" id="PF13638">
    <property type="entry name" value="PIN_4"/>
    <property type="match status" value="1"/>
</dbReference>
<evidence type="ECO:0000256" key="7">
    <source>
        <dbReference type="SAM" id="MobiDB-lite"/>
    </source>
</evidence>
<dbReference type="Gene3D" id="3.40.50.1010">
    <property type="entry name" value="5'-nuclease"/>
    <property type="match status" value="1"/>
</dbReference>
<dbReference type="SUPFAM" id="SSF88723">
    <property type="entry name" value="PIN domain-like"/>
    <property type="match status" value="1"/>
</dbReference>
<comment type="caution">
    <text evidence="9">The sequence shown here is derived from an EMBL/GenBank/DDBJ whole genome shotgun (WGS) entry which is preliminary data.</text>
</comment>
<dbReference type="GO" id="GO:0005737">
    <property type="term" value="C:cytoplasm"/>
    <property type="evidence" value="ECO:0007669"/>
    <property type="project" value="UniProtKB-SubCell"/>
</dbReference>
<feature type="domain" description="PIN" evidence="8">
    <location>
        <begin position="1325"/>
        <end position="1474"/>
    </location>
</feature>
<gene>
    <name evidence="9" type="ORF">GE061_002546</name>
</gene>
<evidence type="ECO:0000256" key="3">
    <source>
        <dbReference type="ARBA" id="ARBA00022490"/>
    </source>
</evidence>
<feature type="compositionally biased region" description="Basic and acidic residues" evidence="7">
    <location>
        <begin position="407"/>
        <end position="425"/>
    </location>
</feature>
<dbReference type="PANTHER" id="PTHR15696">
    <property type="entry name" value="SMG-7 SUPPRESSOR WITH MORPHOLOGICAL EFFECT ON GENITALIA PROTEIN 7"/>
    <property type="match status" value="1"/>
</dbReference>
<feature type="compositionally biased region" description="Basic and acidic residues" evidence="7">
    <location>
        <begin position="93"/>
        <end position="102"/>
    </location>
</feature>
<keyword evidence="4" id="KW-0866">Nonsense-mediated mRNA decay</keyword>
<protein>
    <recommendedName>
        <fullName evidence="8">PIN domain-containing protein</fullName>
    </recommendedName>
</protein>
<feature type="compositionally biased region" description="Basic and acidic residues" evidence="7">
    <location>
        <begin position="501"/>
        <end position="512"/>
    </location>
</feature>
<feature type="compositionally biased region" description="Low complexity" evidence="7">
    <location>
        <begin position="80"/>
        <end position="92"/>
    </location>
</feature>
<sequence>MGRLYIIYTFCEWGKPQREIYKPGSGPLRKTGNARDDECGDVPVVNHRADSLFRNGSNKPLNSSRSQEINRITDELKKISMGSKSNGNGESKNGNELRRKPGSEIYVPKPVAELRKNQQTPTIKPLMDEHELAKLDVRNENKERSGRRRSDRKKKDRGGNRGGDNDRFGGNDYHEKTQSRESLVSHDFDSVDNRYLRHGSEPRSLPMYQENRSRDTRSVEPNAGVRTFAQERLHNKPPAGFQQKKSGFQPNRPVNPNLPPRLLRKTMAEKEAEAQANEMLHEGFRAPPMEWSRTLPNPPRGRGRGRIRQEEFDRFRRPLTPDRSDYRGSQDIYIHNSETPGSQSRNYNVEEKENCEGDVPPEAHRSTPNLSNYCLPDQRAESGPSSPSGSTDVLDWAAEVEREEQEEIHRLSRANSKESVKEVTKSHRKKKKKRKSNKERKEERSVSRERAGNVQLRRGSVDNISNHSRNTSRNNSIERNWRDQRQFADAPRSRQNSYCDNRSRQSSPDHHYGNRSRKNSSCDNRSRQSSLDRKENSWRHRGGGFKEKRNDEPKNWRSEMTPPKDNKPAGILVLPSPIQNHSPPQLMNQVPARPPPLVAQRRLYNPSNPEKPIMVTNSRSAQEIEQNYLDNCGGDHPMYMVPSGELLSSQTPLWYNPYKENFQQCHSPQIIRSIAQADFELQYLLSSGELLTYWKGMQQLRYTLKEALKILLVADLRFCEAENVEQHLWKILYYNVIELLRKQMSDGPEKKENFKVALLNIIDDGLDFYEKLLVDVENSNKIKLENFLNAPTAVREGLGYAGLALIAAQKIYLCLGDLARYKEQANETCNYGVSRQWYMKAHQINPKNGRPYNQLALLAMYTKRKLDAVYYYMRCLMSSNPMHNAREGLITLFDDNRKKYEAGDRRKKEERAQKEREKMKEKEGVSGFRREIWIHPAGGKNVHRTTSTCHQDVDSEEEGLSKFSNVELNKMFSTSYLHVHGKLYNKIGMETLTETAVQMLREFRALLQHSPIPLNSTRFLQLISLNMFAIEVTQPKGDLNQNRDGVYRSAAQESALVVSLQMFNLLLERFVNLLQEHLTNPERTQLIPADCHVILPALKVWCDWMTTHVEVWNPPPSCLDYRVGPPGDCWNRIATLVTLLLKINFPRDIIVDTAAPDHEPVYLPEDATLSGFTPLMANAPESAFVHKSNDMELAQMVHRLEKIEFFGQIILCGLDPPILKLHKKEDGDSEYISIVDIPGSQEDKSKCDIGGQSESEVCVESMSSSDESDDSGKATGVEEDDESVQSLLAKKGRLERQVRKHQARRNHLQKALMSEVLTEMEIRPHDLVPDTNCFINCLPQLESLMKLLPHPQHPYVIKVPLVVVNELEGLSRGCKPSQSALHSAMVRETAKAAMGLFQNRHPALRCVTTKGTVLSSSIFTLEEDSAVEMKNDDKILTTCVNLSKAHKSDEIKEGGRRKLYRDVVLLTEDRSLRLKAISKDMPVRALPDFIKWAGLG</sequence>
<dbReference type="OrthoDB" id="2017974at2759"/>
<dbReference type="Pfam" id="PF10374">
    <property type="entry name" value="EST1"/>
    <property type="match status" value="1"/>
</dbReference>